<dbReference type="AlphaFoldDB" id="A0AAW1J162"/>
<proteinExistence type="predicted"/>
<gene>
    <name evidence="2" type="ORF">QE152_g31882</name>
</gene>
<reference evidence="2 3" key="1">
    <citation type="journal article" date="2024" name="BMC Genomics">
        <title>De novo assembly and annotation of Popillia japonica's genome with initial clues to its potential as an invasive pest.</title>
        <authorList>
            <person name="Cucini C."/>
            <person name="Boschi S."/>
            <person name="Funari R."/>
            <person name="Cardaioli E."/>
            <person name="Iannotti N."/>
            <person name="Marturano G."/>
            <person name="Paoli F."/>
            <person name="Bruttini M."/>
            <person name="Carapelli A."/>
            <person name="Frati F."/>
            <person name="Nardi F."/>
        </authorList>
    </citation>
    <scope>NUCLEOTIDE SEQUENCE [LARGE SCALE GENOMIC DNA]</scope>
    <source>
        <strain evidence="2">DMR45628</strain>
    </source>
</reference>
<evidence type="ECO:0000313" key="2">
    <source>
        <dbReference type="EMBL" id="KAK9696460.1"/>
    </source>
</evidence>
<evidence type="ECO:0000313" key="3">
    <source>
        <dbReference type="Proteomes" id="UP001458880"/>
    </source>
</evidence>
<dbReference type="SUPFAM" id="SSF48371">
    <property type="entry name" value="ARM repeat"/>
    <property type="match status" value="1"/>
</dbReference>
<dbReference type="InterPro" id="IPR046804">
    <property type="entry name" value="DNA-PKcs_N"/>
</dbReference>
<dbReference type="Pfam" id="PF20500">
    <property type="entry name" value="DNA-PKcs_N"/>
    <property type="match status" value="1"/>
</dbReference>
<accession>A0AAW1J162</accession>
<comment type="caution">
    <text evidence="2">The sequence shown here is derived from an EMBL/GenBank/DDBJ whole genome shotgun (WGS) entry which is preliminary data.</text>
</comment>
<protein>
    <submittedName>
        <fullName evidence="2">DNA-PKcs, N-terminal</fullName>
    </submittedName>
</protein>
<dbReference type="EMBL" id="JASPKY010000450">
    <property type="protein sequence ID" value="KAK9696460.1"/>
    <property type="molecule type" value="Genomic_DNA"/>
</dbReference>
<evidence type="ECO:0000259" key="1">
    <source>
        <dbReference type="Pfam" id="PF20500"/>
    </source>
</evidence>
<sequence>MDENFRRLHEYVAHDKYLEAKLYLEDLSSNLQNELSESIIDNYILNIFDELYGLLNFIQKIVNKPVYKDLISEAITSCMDIIYMLVNNSHRKIEKYTPRIRDVCFKVLLTSNSKARVKGSALKVFLLIIEKTDYFPKEFISKEETFAKLYNYYESAKGEVMGYTVRVMGVMLKKYPCIIDNPAVVYNSIMLAKEISMHNR</sequence>
<name>A0AAW1J162_POPJA</name>
<dbReference type="Proteomes" id="UP001458880">
    <property type="component" value="Unassembled WGS sequence"/>
</dbReference>
<dbReference type="InterPro" id="IPR016024">
    <property type="entry name" value="ARM-type_fold"/>
</dbReference>
<organism evidence="2 3">
    <name type="scientific">Popillia japonica</name>
    <name type="common">Japanese beetle</name>
    <dbReference type="NCBI Taxonomy" id="7064"/>
    <lineage>
        <taxon>Eukaryota</taxon>
        <taxon>Metazoa</taxon>
        <taxon>Ecdysozoa</taxon>
        <taxon>Arthropoda</taxon>
        <taxon>Hexapoda</taxon>
        <taxon>Insecta</taxon>
        <taxon>Pterygota</taxon>
        <taxon>Neoptera</taxon>
        <taxon>Endopterygota</taxon>
        <taxon>Coleoptera</taxon>
        <taxon>Polyphaga</taxon>
        <taxon>Scarabaeiformia</taxon>
        <taxon>Scarabaeidae</taxon>
        <taxon>Rutelinae</taxon>
        <taxon>Popillia</taxon>
    </lineage>
</organism>
<keyword evidence="3" id="KW-1185">Reference proteome</keyword>
<feature type="domain" description="DNA-PKcs N-terminal" evidence="1">
    <location>
        <begin position="47"/>
        <end position="150"/>
    </location>
</feature>